<dbReference type="Proteomes" id="UP000078237">
    <property type="component" value="Unassembled WGS sequence"/>
</dbReference>
<evidence type="ECO:0000313" key="1">
    <source>
        <dbReference type="EMBL" id="KXX76510.1"/>
    </source>
</evidence>
<name>A0A175VZS6_9PEZI</name>
<dbReference type="STRING" id="100816.A0A175VZS6"/>
<keyword evidence="2" id="KW-1185">Reference proteome</keyword>
<dbReference type="OrthoDB" id="4633509at2759"/>
<gene>
    <name evidence="1" type="ORF">MMYC01_206890</name>
</gene>
<reference evidence="1 2" key="1">
    <citation type="journal article" date="2016" name="Genome Announc.">
        <title>Genome Sequence of Madurella mycetomatis mm55, Isolated from a Human Mycetoma Case in Sudan.</title>
        <authorList>
            <person name="Smit S."/>
            <person name="Derks M.F."/>
            <person name="Bervoets S."/>
            <person name="Fahal A."/>
            <person name="van Leeuwen W."/>
            <person name="van Belkum A."/>
            <person name="van de Sande W.W."/>
        </authorList>
    </citation>
    <scope>NUCLEOTIDE SEQUENCE [LARGE SCALE GENOMIC DNA]</scope>
    <source>
        <strain evidence="2">mm55</strain>
    </source>
</reference>
<accession>A0A175VZS6</accession>
<sequence length="159" mass="17761">MSNYVAKRRLAQRRRPVGKSWLEAPQAPFRDSMLMLDPPNCSLHDFETPRLRQCPFDQATLSWESRIGEGSDGCVRKVKFGDDGPLILKVFWDAEPPDFAQCSALQRECQTPALLQTMGPTVEQAAAVGSPILVHANPVTRQEAPESLRAFSDEGHEKQ</sequence>
<dbReference type="AlphaFoldDB" id="A0A175VZS6"/>
<evidence type="ECO:0000313" key="2">
    <source>
        <dbReference type="Proteomes" id="UP000078237"/>
    </source>
</evidence>
<protein>
    <submittedName>
        <fullName evidence="1">Uncharacterized protein</fullName>
    </submittedName>
</protein>
<comment type="caution">
    <text evidence="1">The sequence shown here is derived from an EMBL/GenBank/DDBJ whole genome shotgun (WGS) entry which is preliminary data.</text>
</comment>
<organism evidence="1 2">
    <name type="scientific">Madurella mycetomatis</name>
    <dbReference type="NCBI Taxonomy" id="100816"/>
    <lineage>
        <taxon>Eukaryota</taxon>
        <taxon>Fungi</taxon>
        <taxon>Dikarya</taxon>
        <taxon>Ascomycota</taxon>
        <taxon>Pezizomycotina</taxon>
        <taxon>Sordariomycetes</taxon>
        <taxon>Sordariomycetidae</taxon>
        <taxon>Sordariales</taxon>
        <taxon>Sordariales incertae sedis</taxon>
        <taxon>Madurella</taxon>
    </lineage>
</organism>
<dbReference type="VEuPathDB" id="FungiDB:MMYC01_206890"/>
<proteinExistence type="predicted"/>
<dbReference type="EMBL" id="LCTW02000206">
    <property type="protein sequence ID" value="KXX76510.1"/>
    <property type="molecule type" value="Genomic_DNA"/>
</dbReference>